<dbReference type="InterPro" id="IPR004013">
    <property type="entry name" value="PHP_dom"/>
</dbReference>
<name>A0A249DYW5_9ENTR</name>
<organism evidence="1 2">
    <name type="scientific">Candidatus Hamiltonella defensa</name>
    <name type="common">Bemisia tabaci</name>
    <dbReference type="NCBI Taxonomy" id="672795"/>
    <lineage>
        <taxon>Bacteria</taxon>
        <taxon>Pseudomonadati</taxon>
        <taxon>Pseudomonadota</taxon>
        <taxon>Gammaproteobacteria</taxon>
        <taxon>Enterobacterales</taxon>
        <taxon>Enterobacteriaceae</taxon>
        <taxon>aphid secondary symbionts</taxon>
        <taxon>Candidatus Williamhamiltonella</taxon>
    </lineage>
</organism>
<dbReference type="InterPro" id="IPR016195">
    <property type="entry name" value="Pol/histidinol_Pase-like"/>
</dbReference>
<protein>
    <submittedName>
        <fullName evidence="1">Phosphatase</fullName>
    </submittedName>
</protein>
<dbReference type="Proteomes" id="UP000216438">
    <property type="component" value="Chromosome"/>
</dbReference>
<dbReference type="EMBL" id="CP016303">
    <property type="protein sequence ID" value="ASX26733.1"/>
    <property type="molecule type" value="Genomic_DNA"/>
</dbReference>
<dbReference type="InterPro" id="IPR052018">
    <property type="entry name" value="PHP_domain"/>
</dbReference>
<dbReference type="Gene3D" id="1.10.150.650">
    <property type="match status" value="1"/>
</dbReference>
<reference evidence="1 2" key="2">
    <citation type="submission" date="2017-09" db="EMBL/GenBank/DDBJ databases">
        <title>The genome of whitefly Bemisia tabaci, a global crop pest, provides novel insights into virus transmission, host adaptation and insecticide resistance.</title>
        <authorList>
            <person name="Kaur N."/>
            <person name="Kliot A."/>
            <person name="Pinheiro P.V."/>
            <person name="Luan J."/>
            <person name="Zheng Y."/>
            <person name="Liu W."/>
            <person name="Sun H."/>
            <person name="Yang X."/>
            <person name="Xu Y."/>
            <person name="Luo Y."/>
            <person name="Kruse A."/>
            <person name="Fisher T.W."/>
            <person name="Nelson D.R."/>
            <person name="Elimelech M."/>
            <person name="MacCoss M."/>
            <person name="Johnson R."/>
            <person name="Cohen E."/>
            <person name="Hunter W.B."/>
            <person name="Brown J.K."/>
            <person name="Jander G."/>
            <person name="Cilia M."/>
            <person name="Douglas A.E."/>
            <person name="Ghanim M."/>
            <person name="Simmons A.M."/>
            <person name="Wintermantel W.M."/>
            <person name="Ling K.-S."/>
            <person name="Fei Z."/>
        </authorList>
    </citation>
    <scope>NUCLEOTIDE SEQUENCE [LARGE SCALE GENOMIC DNA]</scope>
    <source>
        <strain evidence="1 2">MEAM1</strain>
    </source>
</reference>
<reference evidence="2" key="1">
    <citation type="submission" date="2016-06" db="EMBL/GenBank/DDBJ databases">
        <authorList>
            <person name="Chen W."/>
            <person name="Hasegawa D.K."/>
        </authorList>
    </citation>
    <scope>NUCLEOTIDE SEQUENCE [LARGE SCALE GENOMIC DNA]</scope>
    <source>
        <strain evidence="2">MEAM1</strain>
    </source>
</reference>
<evidence type="ECO:0000313" key="2">
    <source>
        <dbReference type="Proteomes" id="UP000216438"/>
    </source>
</evidence>
<dbReference type="AlphaFoldDB" id="A0A249DYW5"/>
<dbReference type="NCBIfam" id="NF047791">
    <property type="entry name" value="RNaseRnm"/>
    <property type="match status" value="1"/>
</dbReference>
<accession>A0A249DYW5</accession>
<dbReference type="SMART" id="SM00481">
    <property type="entry name" value="POLIIIAc"/>
    <property type="match status" value="1"/>
</dbReference>
<dbReference type="Gene3D" id="3.20.20.140">
    <property type="entry name" value="Metal-dependent hydrolases"/>
    <property type="match status" value="1"/>
</dbReference>
<dbReference type="Pfam" id="PF02811">
    <property type="entry name" value="PHP"/>
    <property type="match status" value="1"/>
</dbReference>
<dbReference type="PANTHER" id="PTHR42924">
    <property type="entry name" value="EXONUCLEASE"/>
    <property type="match status" value="1"/>
</dbReference>
<dbReference type="CDD" id="cd07438">
    <property type="entry name" value="PHP_HisPPase_AMP"/>
    <property type="match status" value="1"/>
</dbReference>
<dbReference type="GO" id="GO:0035312">
    <property type="term" value="F:5'-3' DNA exonuclease activity"/>
    <property type="evidence" value="ECO:0007669"/>
    <property type="project" value="TreeGrafter"/>
</dbReference>
<proteinExistence type="predicted"/>
<sequence length="293" mass="32985">MIEKKTSIIYDLHSHTSASDGLLTPMQLVHRAVTMGVHILAITDHDTTSGLMAAKKTIQEQQLPIQLIDGVEISTLWRKYEIHIVGLGIDINHPVIKAFLDKQSERRYERAQKISAALEEIKIPNVWKGVQDLAGKGLVTRAHFARYLLNLGKGSNIKQIFKKYLVEGKPGYVLPEWGSIKEAIEIIKKAEGYAVLAHPARYGFSNRLLKVLLSYFADQGGDAMEVAQCQQAPHERTLLAKYANEYHLLASQGSDFHHPCSWIELGRHLWLPAGSEPIWDHWNITVSQPSKMI</sequence>
<dbReference type="SUPFAM" id="SSF89550">
    <property type="entry name" value="PHP domain-like"/>
    <property type="match status" value="1"/>
</dbReference>
<dbReference type="RefSeq" id="WP_046493393.1">
    <property type="nucleotide sequence ID" value="NZ_CP016303.1"/>
</dbReference>
<dbReference type="GO" id="GO:0004534">
    <property type="term" value="F:5'-3' RNA exonuclease activity"/>
    <property type="evidence" value="ECO:0007669"/>
    <property type="project" value="TreeGrafter"/>
</dbReference>
<gene>
    <name evidence="1" type="ORF">BA171_06825</name>
</gene>
<dbReference type="OrthoDB" id="9804333at2"/>
<dbReference type="InterPro" id="IPR003141">
    <property type="entry name" value="Pol/His_phosphatase_N"/>
</dbReference>
<dbReference type="PANTHER" id="PTHR42924:SF3">
    <property type="entry name" value="POLYMERASE_HISTIDINOL PHOSPHATASE N-TERMINAL DOMAIN-CONTAINING PROTEIN"/>
    <property type="match status" value="1"/>
</dbReference>
<evidence type="ECO:0000313" key="1">
    <source>
        <dbReference type="EMBL" id="ASX26733.1"/>
    </source>
</evidence>